<name>A0A381PHC0_9ZZZZ</name>
<dbReference type="InterPro" id="IPR025495">
    <property type="entry name" value="DUF4386"/>
</dbReference>
<keyword evidence="1" id="KW-0812">Transmembrane</keyword>
<accession>A0A381PHC0</accession>
<evidence type="ECO:0008006" key="3">
    <source>
        <dbReference type="Google" id="ProtNLM"/>
    </source>
</evidence>
<evidence type="ECO:0000256" key="1">
    <source>
        <dbReference type="SAM" id="Phobius"/>
    </source>
</evidence>
<proteinExistence type="predicted"/>
<gene>
    <name evidence="2" type="ORF">METZ01_LOCUS18898</name>
</gene>
<protein>
    <recommendedName>
        <fullName evidence="3">DUF4386 domain-containing protein</fullName>
    </recommendedName>
</protein>
<reference evidence="2" key="1">
    <citation type="submission" date="2018-05" db="EMBL/GenBank/DDBJ databases">
        <authorList>
            <person name="Lanie J.A."/>
            <person name="Ng W.-L."/>
            <person name="Kazmierczak K.M."/>
            <person name="Andrzejewski T.M."/>
            <person name="Davidsen T.M."/>
            <person name="Wayne K.J."/>
            <person name="Tettelin H."/>
            <person name="Glass J.I."/>
            <person name="Rusch D."/>
            <person name="Podicherti R."/>
            <person name="Tsui H.-C.T."/>
            <person name="Winkler M.E."/>
        </authorList>
    </citation>
    <scope>NUCLEOTIDE SEQUENCE</scope>
</reference>
<dbReference type="AlphaFoldDB" id="A0A381PHC0"/>
<feature type="transmembrane region" description="Helical" evidence="1">
    <location>
        <begin position="56"/>
        <end position="80"/>
    </location>
</feature>
<feature type="transmembrane region" description="Helical" evidence="1">
    <location>
        <begin position="12"/>
        <end position="36"/>
    </location>
</feature>
<organism evidence="2">
    <name type="scientific">marine metagenome</name>
    <dbReference type="NCBI Taxonomy" id="408172"/>
    <lineage>
        <taxon>unclassified sequences</taxon>
        <taxon>metagenomes</taxon>
        <taxon>ecological metagenomes</taxon>
    </lineage>
</organism>
<feature type="transmembrane region" description="Helical" evidence="1">
    <location>
        <begin position="92"/>
        <end position="119"/>
    </location>
</feature>
<keyword evidence="1" id="KW-1133">Transmembrane helix</keyword>
<sequence>MTTKETFNPNKTARVAGCLYLMLFPLGIFGIIYVPSSLIVLGDAATTASNIMANELLYRLSIVTALTLQIVYIFLALALYKLLNPVDKNNAVLMVILVLVAAPIAMLNELNHVAVLLVLSGSDFLTTFSLDQVQASVPLFLNLHEHGVFIAQIFWGLWLFPMGYLIFKSNFLPLALGILMIIGGFGYLVDSFVYFIFPDFDVTFSEFTFLGELLLPLWLMFKGVNHEQWENYALKST</sequence>
<feature type="transmembrane region" description="Helical" evidence="1">
    <location>
        <begin position="174"/>
        <end position="197"/>
    </location>
</feature>
<dbReference type="EMBL" id="UINC01000974">
    <property type="protein sequence ID" value="SUZ66044.1"/>
    <property type="molecule type" value="Genomic_DNA"/>
</dbReference>
<feature type="transmembrane region" description="Helical" evidence="1">
    <location>
        <begin position="148"/>
        <end position="167"/>
    </location>
</feature>
<keyword evidence="1" id="KW-0472">Membrane</keyword>
<evidence type="ECO:0000313" key="2">
    <source>
        <dbReference type="EMBL" id="SUZ66044.1"/>
    </source>
</evidence>
<dbReference type="Pfam" id="PF14329">
    <property type="entry name" value="DUF4386"/>
    <property type="match status" value="1"/>
</dbReference>